<dbReference type="Pfam" id="PF23961">
    <property type="entry name" value="Phage_tail_terminator_9"/>
    <property type="match status" value="1"/>
</dbReference>
<sequence length="179" mass="20056">MSVTISITQDDLTAALRGFLLSLIDAEVFLSQENNTPMPIGDFVTMTPMFITGLSTNRVGYNDPGVGQGSELTQRSNQWRCQLDFYGKSAQEMAAIVGTMIRSEYSANWFRQNNMPVTPLYAGEPHQTTMINAEQQYESRWTLDFIAQFNAVVTTPLYFFDEINVTAIAADLKYPPENA</sequence>
<dbReference type="EMBL" id="JAUSSJ010000001">
    <property type="protein sequence ID" value="MDQ0018999.1"/>
    <property type="molecule type" value="Genomic_DNA"/>
</dbReference>
<reference evidence="2 3" key="1">
    <citation type="submission" date="2023-07" db="EMBL/GenBank/DDBJ databases">
        <title>Sorghum-associated microbial communities from plants grown in Nebraska, USA.</title>
        <authorList>
            <person name="Schachtman D."/>
        </authorList>
    </citation>
    <scope>NUCLEOTIDE SEQUENCE [LARGE SCALE GENOMIC DNA]</scope>
    <source>
        <strain evidence="2 3">CC49</strain>
    </source>
</reference>
<feature type="domain" description="Phage neck terminator protein gp12-like" evidence="1">
    <location>
        <begin position="10"/>
        <end position="166"/>
    </location>
</feature>
<evidence type="ECO:0000313" key="3">
    <source>
        <dbReference type="Proteomes" id="UP001244623"/>
    </source>
</evidence>
<dbReference type="RefSeq" id="WP_307618058.1">
    <property type="nucleotide sequence ID" value="NZ_JAUSSJ010000001.1"/>
</dbReference>
<dbReference type="Proteomes" id="UP001244623">
    <property type="component" value="Unassembled WGS sequence"/>
</dbReference>
<keyword evidence="3" id="KW-1185">Reference proteome</keyword>
<evidence type="ECO:0000313" key="2">
    <source>
        <dbReference type="EMBL" id="MDQ0018999.1"/>
    </source>
</evidence>
<organism evidence="2 3">
    <name type="scientific">[Curtobacterium] plantarum</name>
    <dbReference type="NCBI Taxonomy" id="221276"/>
    <lineage>
        <taxon>Bacteria</taxon>
        <taxon>Pseudomonadati</taxon>
        <taxon>Pseudomonadota</taxon>
        <taxon>Gammaproteobacteria</taxon>
        <taxon>Enterobacterales</taxon>
        <taxon>Erwiniaceae</taxon>
        <taxon>Pantoea</taxon>
    </lineage>
</organism>
<accession>A0ABT9T6A0</accession>
<gene>
    <name evidence="2" type="ORF">J2X94_001127</name>
</gene>
<comment type="caution">
    <text evidence="2">The sequence shown here is derived from an EMBL/GenBank/DDBJ whole genome shotgun (WGS) entry which is preliminary data.</text>
</comment>
<name>A0ABT9T6A0_9GAMM</name>
<evidence type="ECO:0000259" key="1">
    <source>
        <dbReference type="Pfam" id="PF23961"/>
    </source>
</evidence>
<dbReference type="NCBIfam" id="NF047498">
    <property type="entry name" value="LIC_12616_fam"/>
    <property type="match status" value="1"/>
</dbReference>
<protein>
    <recommendedName>
        <fullName evidence="1">Phage neck terminator protein gp12-like domain-containing protein</fullName>
    </recommendedName>
</protein>
<dbReference type="InterPro" id="IPR057087">
    <property type="entry name" value="Gp12-like"/>
</dbReference>
<proteinExistence type="predicted"/>